<dbReference type="EMBL" id="CP043494">
    <property type="protein sequence ID" value="WNG50329.1"/>
    <property type="molecule type" value="Genomic_DNA"/>
</dbReference>
<reference evidence="1 2" key="1">
    <citation type="submission" date="2019-08" db="EMBL/GenBank/DDBJ databases">
        <title>Archangium and Cystobacter genomes.</title>
        <authorList>
            <person name="Chen I.-C.K."/>
            <person name="Wielgoss S."/>
        </authorList>
    </citation>
    <scope>NUCLEOTIDE SEQUENCE [LARGE SCALE GENOMIC DNA]</scope>
    <source>
        <strain evidence="1 2">Cbm 6</strain>
    </source>
</reference>
<evidence type="ECO:0000313" key="1">
    <source>
        <dbReference type="EMBL" id="WNG50329.1"/>
    </source>
</evidence>
<keyword evidence="2" id="KW-1185">Reference proteome</keyword>
<accession>A0ABY9X4I8</accession>
<organism evidence="1 2">
    <name type="scientific">Archangium minus</name>
    <dbReference type="NCBI Taxonomy" id="83450"/>
    <lineage>
        <taxon>Bacteria</taxon>
        <taxon>Pseudomonadati</taxon>
        <taxon>Myxococcota</taxon>
        <taxon>Myxococcia</taxon>
        <taxon>Myxococcales</taxon>
        <taxon>Cystobacterineae</taxon>
        <taxon>Archangiaceae</taxon>
        <taxon>Archangium</taxon>
    </lineage>
</organism>
<dbReference type="RefSeq" id="WP_395809270.1">
    <property type="nucleotide sequence ID" value="NZ_CP043494.1"/>
</dbReference>
<protein>
    <submittedName>
        <fullName evidence="1">Uncharacterized protein</fullName>
    </submittedName>
</protein>
<gene>
    <name evidence="1" type="ORF">F0U60_44015</name>
</gene>
<name>A0ABY9X4I8_9BACT</name>
<evidence type="ECO:0000313" key="2">
    <source>
        <dbReference type="Proteomes" id="UP001611383"/>
    </source>
</evidence>
<sequence>MPDRTPPQTPRDALAVETIHLREALELDAEWERLEVRPLPAPGPQTDSELTAALNAFFVELELPELGLDWREEGWHELHHEEAVRLLTYLLSQTMAYDMPKREHPEAREGALSFLSLFGPDSRVLTNSTLYTVLLPDGSPPTSGLCYSSGASLTSATFEGGVVAVGAGRMGLLWFTDED</sequence>
<dbReference type="Proteomes" id="UP001611383">
    <property type="component" value="Chromosome"/>
</dbReference>
<proteinExistence type="predicted"/>